<organism evidence="18 19">
    <name type="scientific">Candidatus Enterocloster excrementigallinarum</name>
    <dbReference type="NCBI Taxonomy" id="2838558"/>
    <lineage>
        <taxon>Bacteria</taxon>
        <taxon>Bacillati</taxon>
        <taxon>Bacillota</taxon>
        <taxon>Clostridia</taxon>
        <taxon>Lachnospirales</taxon>
        <taxon>Lachnospiraceae</taxon>
        <taxon>Enterocloster</taxon>
    </lineage>
</organism>
<name>A0A9D2PXW3_9FIRM</name>
<comment type="catalytic activity">
    <reaction evidence="12 15">
        <text>Couples ATP hydrolysis with the unwinding of duplex DNA by translocating in the 3'-5' direction.</text>
        <dbReference type="EC" id="5.6.2.4"/>
    </reaction>
</comment>
<dbReference type="Pfam" id="PF00270">
    <property type="entry name" value="DEAD"/>
    <property type="match status" value="1"/>
</dbReference>
<keyword evidence="8" id="KW-0238">DNA-binding</keyword>
<dbReference type="PANTHER" id="PTHR47964">
    <property type="entry name" value="ATP-DEPENDENT DNA HELICASE HOMOLOG RECG, CHLOROPLASTIC"/>
    <property type="match status" value="1"/>
</dbReference>
<dbReference type="Pfam" id="PF00271">
    <property type="entry name" value="Helicase_C"/>
    <property type="match status" value="1"/>
</dbReference>
<evidence type="ECO:0000256" key="1">
    <source>
        <dbReference type="ARBA" id="ARBA00007504"/>
    </source>
</evidence>
<dbReference type="CDD" id="cd17992">
    <property type="entry name" value="DEXHc_RecG"/>
    <property type="match status" value="1"/>
</dbReference>
<dbReference type="PANTHER" id="PTHR47964:SF1">
    <property type="entry name" value="ATP-DEPENDENT DNA HELICASE HOMOLOG RECG, CHLOROPLASTIC"/>
    <property type="match status" value="1"/>
</dbReference>
<dbReference type="Pfam" id="PF19833">
    <property type="entry name" value="RecG_dom3_C"/>
    <property type="match status" value="1"/>
</dbReference>
<dbReference type="InterPro" id="IPR045562">
    <property type="entry name" value="RecG_dom3_C"/>
</dbReference>
<keyword evidence="10 15" id="KW-0234">DNA repair</keyword>
<dbReference type="SUPFAM" id="SSF50249">
    <property type="entry name" value="Nucleic acid-binding proteins"/>
    <property type="match status" value="1"/>
</dbReference>
<dbReference type="Proteomes" id="UP000823863">
    <property type="component" value="Unassembled WGS sequence"/>
</dbReference>
<evidence type="ECO:0000256" key="11">
    <source>
        <dbReference type="ARBA" id="ARBA00023235"/>
    </source>
</evidence>
<keyword evidence="11" id="KW-0413">Isomerase</keyword>
<keyword evidence="9 15" id="KW-0233">DNA recombination</keyword>
<evidence type="ECO:0000313" key="18">
    <source>
        <dbReference type="EMBL" id="HJC67802.1"/>
    </source>
</evidence>
<evidence type="ECO:0000256" key="4">
    <source>
        <dbReference type="ARBA" id="ARBA00022763"/>
    </source>
</evidence>
<dbReference type="InterPro" id="IPR011545">
    <property type="entry name" value="DEAD/DEAH_box_helicase_dom"/>
</dbReference>
<dbReference type="EMBL" id="DWWB01000085">
    <property type="protein sequence ID" value="HJC67802.1"/>
    <property type="molecule type" value="Genomic_DNA"/>
</dbReference>
<sequence>MLNSQPISSLKGIGEKTAKLYEKLGVFTIADLLSDYPRAYDTFEPPVPVGNLMEDQVMAVCASLTKAPDLVRFNRMQMVSVYIRDITGSLQIVWFNMPYMKSNLKPGIFYVFRGRVVRKRGRLMMEQPEVYSKEAYDELAPSMQPVYSQTKGLGNKAIVKALRQALESRTLEREYMPSYIRKKHQLAEINYAVEHIHFPEDQSQLLFARKRLVFDEFFFFLTGVRKLNEKKADRTSSYVMKPSDQVKTFLNRLPYKLTQAQMRTWSEILTDLSGGLVMNRLIQGDVGSGKTIVAFLALLTAAYNGFQAALMAPTEVLARQHYESLSQMLSKQGMEIRTVLITGSMNAKEKREAYEKIRSHQTDLIIGTHALIQEKVEYDNLALVITDEQHRFGVGQRELFSDKGKDPHILVMSATPIPRTLAIILYGDLDISVIDQLPQGRQPIKNCVVNPQWRPKAYDFIRKQVEEGRQAYVICPMVEPSELLEAENVLDYTKKLRKELPSSITVEYLHGQMKGKEKNAVMERFASGDVQVLVSTTVIEVGVNVPNATVMMIENAERFGLAQLHQLRGRVGRGDFQSYCIMVNCSGEEGVSKRLDILNHSNDGFYIASQDLKLRGPGDIFGMRQSGDLEFKLADIFTDAPLLKSVSEEVNQLLDQDPELSRPEHQELKQKLDSYIEKKYEKLIL</sequence>
<comment type="catalytic activity">
    <reaction evidence="14 15">
        <text>ATP + H2O = ADP + phosphate + H(+)</text>
        <dbReference type="Rhea" id="RHEA:13065"/>
        <dbReference type="ChEBI" id="CHEBI:15377"/>
        <dbReference type="ChEBI" id="CHEBI:15378"/>
        <dbReference type="ChEBI" id="CHEBI:30616"/>
        <dbReference type="ChEBI" id="CHEBI:43474"/>
        <dbReference type="ChEBI" id="CHEBI:456216"/>
        <dbReference type="EC" id="5.6.2.4"/>
    </reaction>
</comment>
<dbReference type="InterPro" id="IPR047112">
    <property type="entry name" value="RecG/Mfd"/>
</dbReference>
<dbReference type="NCBIfam" id="NF008168">
    <property type="entry name" value="PRK10917.2-2"/>
    <property type="match status" value="1"/>
</dbReference>
<evidence type="ECO:0000256" key="5">
    <source>
        <dbReference type="ARBA" id="ARBA00022801"/>
    </source>
</evidence>
<evidence type="ECO:0000259" key="17">
    <source>
        <dbReference type="PROSITE" id="PS51194"/>
    </source>
</evidence>
<proteinExistence type="inferred from homology"/>
<dbReference type="InterPro" id="IPR014001">
    <property type="entry name" value="Helicase_ATP-bd"/>
</dbReference>
<keyword evidence="5 15" id="KW-0378">Hydrolase</keyword>
<evidence type="ECO:0000256" key="9">
    <source>
        <dbReference type="ARBA" id="ARBA00023172"/>
    </source>
</evidence>
<dbReference type="Gene3D" id="3.40.50.300">
    <property type="entry name" value="P-loop containing nucleotide triphosphate hydrolases"/>
    <property type="match status" value="2"/>
</dbReference>
<comment type="similarity">
    <text evidence="1 15">Belongs to the helicase family. RecG subfamily.</text>
</comment>
<gene>
    <name evidence="18" type="primary">recG</name>
    <name evidence="18" type="ORF">H9931_14005</name>
</gene>
<comment type="function">
    <text evidence="15">Plays a critical role in recombination and DNA repair. Helps process Holliday junction intermediates to mature products by catalyzing branch migration. Has replication fork regression activity, unwinds stalled or blocked replication forks to make a HJ that can be resolved. Has a DNA unwinding activity characteristic of a DNA helicase with 3'-5' polarity.</text>
</comment>
<comment type="caution">
    <text evidence="18">The sequence shown here is derived from an EMBL/GenBank/DDBJ whole genome shotgun (WGS) entry which is preliminary data.</text>
</comment>
<evidence type="ECO:0000259" key="16">
    <source>
        <dbReference type="PROSITE" id="PS51192"/>
    </source>
</evidence>
<dbReference type="SMART" id="SM00487">
    <property type="entry name" value="DEXDc"/>
    <property type="match status" value="1"/>
</dbReference>
<dbReference type="AlphaFoldDB" id="A0A9D2PXW3"/>
<evidence type="ECO:0000256" key="6">
    <source>
        <dbReference type="ARBA" id="ARBA00022806"/>
    </source>
</evidence>
<feature type="domain" description="Helicase ATP-binding" evidence="16">
    <location>
        <begin position="271"/>
        <end position="434"/>
    </location>
</feature>
<dbReference type="InterPro" id="IPR012340">
    <property type="entry name" value="NA-bd_OB-fold"/>
</dbReference>
<evidence type="ECO:0000256" key="7">
    <source>
        <dbReference type="ARBA" id="ARBA00022840"/>
    </source>
</evidence>
<protein>
    <recommendedName>
        <fullName evidence="2 15">ATP-dependent DNA helicase RecG</fullName>
        <ecNumber evidence="13 15">5.6.2.4</ecNumber>
    </recommendedName>
</protein>
<keyword evidence="7 15" id="KW-0067">ATP-binding</keyword>
<dbReference type="NCBIfam" id="NF008165">
    <property type="entry name" value="PRK10917.1-3"/>
    <property type="match status" value="1"/>
</dbReference>
<dbReference type="GO" id="GO:0005524">
    <property type="term" value="F:ATP binding"/>
    <property type="evidence" value="ECO:0007669"/>
    <property type="project" value="UniProtKB-KW"/>
</dbReference>
<dbReference type="SMART" id="SM00490">
    <property type="entry name" value="HELICc"/>
    <property type="match status" value="1"/>
</dbReference>
<dbReference type="GO" id="GO:0016787">
    <property type="term" value="F:hydrolase activity"/>
    <property type="evidence" value="ECO:0007669"/>
    <property type="project" value="UniProtKB-KW"/>
</dbReference>
<feature type="domain" description="Helicase C-terminal" evidence="17">
    <location>
        <begin position="456"/>
        <end position="613"/>
    </location>
</feature>
<evidence type="ECO:0000256" key="8">
    <source>
        <dbReference type="ARBA" id="ARBA00023125"/>
    </source>
</evidence>
<dbReference type="GO" id="GO:0003677">
    <property type="term" value="F:DNA binding"/>
    <property type="evidence" value="ECO:0007669"/>
    <property type="project" value="UniProtKB-KW"/>
</dbReference>
<keyword evidence="4 15" id="KW-0227">DNA damage</keyword>
<evidence type="ECO:0000256" key="2">
    <source>
        <dbReference type="ARBA" id="ARBA00017846"/>
    </source>
</evidence>
<evidence type="ECO:0000256" key="3">
    <source>
        <dbReference type="ARBA" id="ARBA00022741"/>
    </source>
</evidence>
<dbReference type="InterPro" id="IPR033454">
    <property type="entry name" value="RecG_wedge"/>
</dbReference>
<accession>A0A9D2PXW3</accession>
<dbReference type="InterPro" id="IPR001650">
    <property type="entry name" value="Helicase_C-like"/>
</dbReference>
<evidence type="ECO:0000256" key="15">
    <source>
        <dbReference type="RuleBase" id="RU363016"/>
    </source>
</evidence>
<dbReference type="InterPro" id="IPR004609">
    <property type="entry name" value="ATP-dep_DNA_helicase_RecG"/>
</dbReference>
<reference evidence="18" key="2">
    <citation type="submission" date="2021-04" db="EMBL/GenBank/DDBJ databases">
        <authorList>
            <person name="Gilroy R."/>
        </authorList>
    </citation>
    <scope>NUCLEOTIDE SEQUENCE</scope>
    <source>
        <strain evidence="18">CHK198-12963</strain>
    </source>
</reference>
<evidence type="ECO:0000256" key="12">
    <source>
        <dbReference type="ARBA" id="ARBA00034617"/>
    </source>
</evidence>
<reference evidence="18" key="1">
    <citation type="journal article" date="2021" name="PeerJ">
        <title>Extensive microbial diversity within the chicken gut microbiome revealed by metagenomics and culture.</title>
        <authorList>
            <person name="Gilroy R."/>
            <person name="Ravi A."/>
            <person name="Getino M."/>
            <person name="Pursley I."/>
            <person name="Horton D.L."/>
            <person name="Alikhan N.F."/>
            <person name="Baker D."/>
            <person name="Gharbi K."/>
            <person name="Hall N."/>
            <person name="Watson M."/>
            <person name="Adriaenssens E.M."/>
            <person name="Foster-Nyarko E."/>
            <person name="Jarju S."/>
            <person name="Secka A."/>
            <person name="Antonio M."/>
            <person name="Oren A."/>
            <person name="Chaudhuri R.R."/>
            <person name="La Ragione R."/>
            <person name="Hildebrand F."/>
            <person name="Pallen M.J."/>
        </authorList>
    </citation>
    <scope>NUCLEOTIDE SEQUENCE</scope>
    <source>
        <strain evidence="18">CHK198-12963</strain>
    </source>
</reference>
<dbReference type="NCBIfam" id="TIGR00643">
    <property type="entry name" value="recG"/>
    <property type="match status" value="1"/>
</dbReference>
<evidence type="ECO:0000256" key="14">
    <source>
        <dbReference type="ARBA" id="ARBA00048988"/>
    </source>
</evidence>
<dbReference type="GO" id="GO:0006310">
    <property type="term" value="P:DNA recombination"/>
    <property type="evidence" value="ECO:0007669"/>
    <property type="project" value="UniProtKB-UniRule"/>
</dbReference>
<dbReference type="PROSITE" id="PS51194">
    <property type="entry name" value="HELICASE_CTER"/>
    <property type="match status" value="1"/>
</dbReference>
<evidence type="ECO:0000313" key="19">
    <source>
        <dbReference type="Proteomes" id="UP000823863"/>
    </source>
</evidence>
<evidence type="ECO:0000256" key="10">
    <source>
        <dbReference type="ARBA" id="ARBA00023204"/>
    </source>
</evidence>
<dbReference type="Gene3D" id="2.40.50.140">
    <property type="entry name" value="Nucleic acid-binding proteins"/>
    <property type="match status" value="1"/>
</dbReference>
<dbReference type="SUPFAM" id="SSF52540">
    <property type="entry name" value="P-loop containing nucleoside triphosphate hydrolases"/>
    <property type="match status" value="2"/>
</dbReference>
<keyword evidence="6 15" id="KW-0347">Helicase</keyword>
<evidence type="ECO:0000256" key="13">
    <source>
        <dbReference type="ARBA" id="ARBA00034808"/>
    </source>
</evidence>
<dbReference type="PROSITE" id="PS51192">
    <property type="entry name" value="HELICASE_ATP_BIND_1"/>
    <property type="match status" value="1"/>
</dbReference>
<dbReference type="GO" id="GO:0006281">
    <property type="term" value="P:DNA repair"/>
    <property type="evidence" value="ECO:0007669"/>
    <property type="project" value="UniProtKB-UniRule"/>
</dbReference>
<dbReference type="EC" id="5.6.2.4" evidence="13 15"/>
<keyword evidence="3 15" id="KW-0547">Nucleotide-binding</keyword>
<dbReference type="GO" id="GO:0043138">
    <property type="term" value="F:3'-5' DNA helicase activity"/>
    <property type="evidence" value="ECO:0007669"/>
    <property type="project" value="UniProtKB-EC"/>
</dbReference>
<dbReference type="Pfam" id="PF17191">
    <property type="entry name" value="RecG_wedge"/>
    <property type="match status" value="1"/>
</dbReference>
<dbReference type="InterPro" id="IPR027417">
    <property type="entry name" value="P-loop_NTPase"/>
</dbReference>